<comment type="similarity">
    <text evidence="1 2">Belongs to the iron/ascorbate-dependent oxidoreductase family.</text>
</comment>
<feature type="domain" description="Fe2OG dioxygenase" evidence="3">
    <location>
        <begin position="213"/>
        <end position="323"/>
    </location>
</feature>
<proteinExistence type="inferred from homology"/>
<dbReference type="STRING" id="999810.G2XSD7"/>
<dbReference type="InterPro" id="IPR044861">
    <property type="entry name" value="IPNS-like_FE2OG_OXY"/>
</dbReference>
<dbReference type="InterPro" id="IPR027443">
    <property type="entry name" value="IPNS-like_sf"/>
</dbReference>
<dbReference type="Pfam" id="PF03171">
    <property type="entry name" value="2OG-FeII_Oxy"/>
    <property type="match status" value="1"/>
</dbReference>
<dbReference type="Gene3D" id="2.60.120.330">
    <property type="entry name" value="B-lactam Antibiotic, Isopenicillin N Synthase, Chain"/>
    <property type="match status" value="1"/>
</dbReference>
<dbReference type="PROSITE" id="PS51471">
    <property type="entry name" value="FE2OG_OXY"/>
    <property type="match status" value="1"/>
</dbReference>
<dbReference type="AlphaFoldDB" id="G2XSD7"/>
<evidence type="ECO:0000256" key="2">
    <source>
        <dbReference type="RuleBase" id="RU003682"/>
    </source>
</evidence>
<dbReference type="HOGENOM" id="CLU_010119_4_0_1"/>
<dbReference type="PANTHER" id="PTHR47990">
    <property type="entry name" value="2-OXOGLUTARATE (2OG) AND FE(II)-DEPENDENT OXYGENASE SUPERFAMILY PROTEIN-RELATED"/>
    <property type="match status" value="1"/>
</dbReference>
<reference evidence="5" key="1">
    <citation type="journal article" date="2011" name="PLoS Genet.">
        <title>Genomic analysis of the necrotrophic fungal pathogens Sclerotinia sclerotiorum and Botrytis cinerea.</title>
        <authorList>
            <person name="Amselem J."/>
            <person name="Cuomo C.A."/>
            <person name="van Kan J.A."/>
            <person name="Viaud M."/>
            <person name="Benito E.P."/>
            <person name="Couloux A."/>
            <person name="Coutinho P.M."/>
            <person name="de Vries R.P."/>
            <person name="Dyer P.S."/>
            <person name="Fillinger S."/>
            <person name="Fournier E."/>
            <person name="Gout L."/>
            <person name="Hahn M."/>
            <person name="Kohn L."/>
            <person name="Lapalu N."/>
            <person name="Plummer K.M."/>
            <person name="Pradier J.M."/>
            <person name="Quevillon E."/>
            <person name="Sharon A."/>
            <person name="Simon A."/>
            <person name="ten Have A."/>
            <person name="Tudzynski B."/>
            <person name="Tudzynski P."/>
            <person name="Wincker P."/>
            <person name="Andrew M."/>
            <person name="Anthouard V."/>
            <person name="Beever R.E."/>
            <person name="Beffa R."/>
            <person name="Benoit I."/>
            <person name="Bouzid O."/>
            <person name="Brault B."/>
            <person name="Chen Z."/>
            <person name="Choquer M."/>
            <person name="Collemare J."/>
            <person name="Cotton P."/>
            <person name="Danchin E.G."/>
            <person name="Da Silva C."/>
            <person name="Gautier A."/>
            <person name="Giraud C."/>
            <person name="Giraud T."/>
            <person name="Gonzalez C."/>
            <person name="Grossetete S."/>
            <person name="Guldener U."/>
            <person name="Henrissat B."/>
            <person name="Howlett B.J."/>
            <person name="Kodira C."/>
            <person name="Kretschmer M."/>
            <person name="Lappartient A."/>
            <person name="Leroch M."/>
            <person name="Levis C."/>
            <person name="Mauceli E."/>
            <person name="Neuveglise C."/>
            <person name="Oeser B."/>
            <person name="Pearson M."/>
            <person name="Poulain J."/>
            <person name="Poussereau N."/>
            <person name="Quesneville H."/>
            <person name="Rascle C."/>
            <person name="Schumacher J."/>
            <person name="Segurens B."/>
            <person name="Sexton A."/>
            <person name="Silva E."/>
            <person name="Sirven C."/>
            <person name="Soanes D.M."/>
            <person name="Talbot N.J."/>
            <person name="Templeton M."/>
            <person name="Yandava C."/>
            <person name="Yarden O."/>
            <person name="Zeng Q."/>
            <person name="Rollins J.A."/>
            <person name="Lebrun M.H."/>
            <person name="Dickman M."/>
        </authorList>
    </citation>
    <scope>NUCLEOTIDE SEQUENCE [LARGE SCALE GENOMIC DNA]</scope>
    <source>
        <strain evidence="5">T4</strain>
    </source>
</reference>
<dbReference type="GO" id="GO:0016491">
    <property type="term" value="F:oxidoreductase activity"/>
    <property type="evidence" value="ECO:0007669"/>
    <property type="project" value="UniProtKB-KW"/>
</dbReference>
<evidence type="ECO:0000313" key="5">
    <source>
        <dbReference type="Proteomes" id="UP000008177"/>
    </source>
</evidence>
<sequence>MPTSTYFDKYPPFPSNIPVANVPIFSFLKLAVNDEHESFALFEASRHIGFFQLDFTGCSFGDQFLKNTETMFNLNTELYALSKTELNKYAYSPPVSLFRYFNLHNSSLQFQNLYSPIEVSTNRSLVMFRYKPLGYHKIGKIGDRVELYGISRDDITGASEPLANPSCIERCRPQLKTYIEQANEIVNNILGHLEKHLKLPLGTFSQLQPMTEPSGSVLRMLKYEPQPPDDRRTAMMGHTDITTLTLLFSTTGGLQILNDDADPHLESSWTHIKPQPSTCIVNLGDAMVEWTGGILRSAMHRVTSPPGDQSSMTRYVVGYFARPAGDSLMKRLAPPEYPFSLVSPVKEPENSGNDMNARDWEWHKLSSVKAGNMGGSLGGKPFEQKRDLNELFPVVVDAA</sequence>
<accession>G2XSD7</accession>
<dbReference type="InterPro" id="IPR005123">
    <property type="entry name" value="Oxoglu/Fe-dep_dioxygenase_dom"/>
</dbReference>
<dbReference type="GO" id="GO:0046872">
    <property type="term" value="F:metal ion binding"/>
    <property type="evidence" value="ECO:0007669"/>
    <property type="project" value="UniProtKB-KW"/>
</dbReference>
<dbReference type="InParanoid" id="G2XSD7"/>
<dbReference type="InterPro" id="IPR050231">
    <property type="entry name" value="Iron_ascorbate_oxido_reductase"/>
</dbReference>
<keyword evidence="2" id="KW-0479">Metal-binding</keyword>
<evidence type="ECO:0000259" key="3">
    <source>
        <dbReference type="PROSITE" id="PS51471"/>
    </source>
</evidence>
<dbReference type="eggNOG" id="KOG0143">
    <property type="taxonomic scope" value="Eukaryota"/>
</dbReference>
<evidence type="ECO:0000256" key="1">
    <source>
        <dbReference type="ARBA" id="ARBA00008056"/>
    </source>
</evidence>
<gene>
    <name evidence="4" type="ORF">BofuT4_P012500.1</name>
</gene>
<evidence type="ECO:0000313" key="4">
    <source>
        <dbReference type="EMBL" id="CCD43574.1"/>
    </source>
</evidence>
<dbReference type="Proteomes" id="UP000008177">
    <property type="component" value="Unplaced contigs"/>
</dbReference>
<dbReference type="EMBL" id="FQ790260">
    <property type="protein sequence ID" value="CCD43574.1"/>
    <property type="molecule type" value="Genomic_DNA"/>
</dbReference>
<keyword evidence="2" id="KW-0560">Oxidoreductase</keyword>
<organism evidence="4 5">
    <name type="scientific">Botryotinia fuckeliana (strain T4)</name>
    <name type="common">Noble rot fungus</name>
    <name type="synonym">Botrytis cinerea</name>
    <dbReference type="NCBI Taxonomy" id="999810"/>
    <lineage>
        <taxon>Eukaryota</taxon>
        <taxon>Fungi</taxon>
        <taxon>Dikarya</taxon>
        <taxon>Ascomycota</taxon>
        <taxon>Pezizomycotina</taxon>
        <taxon>Leotiomycetes</taxon>
        <taxon>Helotiales</taxon>
        <taxon>Sclerotiniaceae</taxon>
        <taxon>Botrytis</taxon>
    </lineage>
</organism>
<name>G2XSD7_BOTF4</name>
<protein>
    <recommendedName>
        <fullName evidence="3">Fe2OG dioxygenase domain-containing protein</fullName>
    </recommendedName>
</protein>
<dbReference type="OrthoDB" id="288590at2759"/>
<dbReference type="SUPFAM" id="SSF51197">
    <property type="entry name" value="Clavaminate synthase-like"/>
    <property type="match status" value="1"/>
</dbReference>
<keyword evidence="2" id="KW-0408">Iron</keyword>